<dbReference type="Proteomes" id="UP000176389">
    <property type="component" value="Unassembled WGS sequence"/>
</dbReference>
<gene>
    <name evidence="1" type="ORF">A2Z11_04270</name>
</gene>
<dbReference type="EMBL" id="MHCS01000013">
    <property type="protein sequence ID" value="OGY26704.1"/>
    <property type="molecule type" value="Genomic_DNA"/>
</dbReference>
<proteinExistence type="predicted"/>
<dbReference type="AlphaFoldDB" id="A0A1G1WGD0"/>
<organism evidence="1 2">
    <name type="scientific">Candidatus Woykebacteria bacterium RBG_16_43_9</name>
    <dbReference type="NCBI Taxonomy" id="1802596"/>
    <lineage>
        <taxon>Bacteria</taxon>
        <taxon>Candidatus Woykeibacteriota</taxon>
    </lineage>
</organism>
<reference evidence="1 2" key="1">
    <citation type="journal article" date="2016" name="Nat. Commun.">
        <title>Thousands of microbial genomes shed light on interconnected biogeochemical processes in an aquifer system.</title>
        <authorList>
            <person name="Anantharaman K."/>
            <person name="Brown C.T."/>
            <person name="Hug L.A."/>
            <person name="Sharon I."/>
            <person name="Castelle C.J."/>
            <person name="Probst A.J."/>
            <person name="Thomas B.C."/>
            <person name="Singh A."/>
            <person name="Wilkins M.J."/>
            <person name="Karaoz U."/>
            <person name="Brodie E.L."/>
            <person name="Williams K.H."/>
            <person name="Hubbard S.S."/>
            <person name="Banfield J.F."/>
        </authorList>
    </citation>
    <scope>NUCLEOTIDE SEQUENCE [LARGE SCALE GENOMIC DNA]</scope>
</reference>
<dbReference type="STRING" id="1802596.A2Z11_04270"/>
<sequence>MINNPMNSKLQEALKKANAEVEKSGITDPELKKIAFSKAVDFYLGSETPQSTIAPRIPKGASDKSDDFWTSLHDSTGIEINKLKDVYSVKDKQILLVISSVPGDSKADKQRNLAALILLAYQEGLNYEWAPSSLLAEAANHSKLYDTSKFAKNIVQSDWFRTEGVRRGLKYKLSGPGVSEAKNTLSVVIS</sequence>
<name>A0A1G1WGD0_9BACT</name>
<protein>
    <submittedName>
        <fullName evidence="1">Uncharacterized protein</fullName>
    </submittedName>
</protein>
<comment type="caution">
    <text evidence="1">The sequence shown here is derived from an EMBL/GenBank/DDBJ whole genome shotgun (WGS) entry which is preliminary data.</text>
</comment>
<accession>A0A1G1WGD0</accession>
<evidence type="ECO:0000313" key="1">
    <source>
        <dbReference type="EMBL" id="OGY26704.1"/>
    </source>
</evidence>
<evidence type="ECO:0000313" key="2">
    <source>
        <dbReference type="Proteomes" id="UP000176389"/>
    </source>
</evidence>